<proteinExistence type="predicted"/>
<evidence type="ECO:0000256" key="1">
    <source>
        <dbReference type="SAM" id="Phobius"/>
    </source>
</evidence>
<keyword evidence="1" id="KW-0472">Membrane</keyword>
<name>A0ABV6RZ40_9GAMM</name>
<organism evidence="3 4">
    <name type="scientific">Lysobacter korlensis</name>
    <dbReference type="NCBI Taxonomy" id="553636"/>
    <lineage>
        <taxon>Bacteria</taxon>
        <taxon>Pseudomonadati</taxon>
        <taxon>Pseudomonadota</taxon>
        <taxon>Gammaproteobacteria</taxon>
        <taxon>Lysobacterales</taxon>
        <taxon>Lysobacteraceae</taxon>
        <taxon>Lysobacter</taxon>
    </lineage>
</organism>
<dbReference type="GO" id="GO:0004519">
    <property type="term" value="F:endonuclease activity"/>
    <property type="evidence" value="ECO:0007669"/>
    <property type="project" value="UniProtKB-KW"/>
</dbReference>
<evidence type="ECO:0000313" key="4">
    <source>
        <dbReference type="Proteomes" id="UP001589896"/>
    </source>
</evidence>
<dbReference type="Pfam" id="PF03372">
    <property type="entry name" value="Exo_endo_phos"/>
    <property type="match status" value="1"/>
</dbReference>
<gene>
    <name evidence="3" type="ORF">ACFFGH_30805</name>
</gene>
<feature type="transmembrane region" description="Helical" evidence="1">
    <location>
        <begin position="69"/>
        <end position="88"/>
    </location>
</feature>
<reference evidence="3 4" key="1">
    <citation type="submission" date="2024-09" db="EMBL/GenBank/DDBJ databases">
        <authorList>
            <person name="Sun Q."/>
            <person name="Mori K."/>
        </authorList>
    </citation>
    <scope>NUCLEOTIDE SEQUENCE [LARGE SCALE GENOMIC DNA]</scope>
    <source>
        <strain evidence="3 4">KCTC 23076</strain>
    </source>
</reference>
<evidence type="ECO:0000259" key="2">
    <source>
        <dbReference type="Pfam" id="PF03372"/>
    </source>
</evidence>
<evidence type="ECO:0000313" key="3">
    <source>
        <dbReference type="EMBL" id="MFC0682241.1"/>
    </source>
</evidence>
<keyword evidence="3" id="KW-0378">Hydrolase</keyword>
<dbReference type="SUPFAM" id="SSF56219">
    <property type="entry name" value="DNase I-like"/>
    <property type="match status" value="1"/>
</dbReference>
<keyword evidence="3" id="KW-0540">Nuclease</keyword>
<dbReference type="InterPro" id="IPR005135">
    <property type="entry name" value="Endo/exonuclease/phosphatase"/>
</dbReference>
<dbReference type="EMBL" id="JBHLTG010000012">
    <property type="protein sequence ID" value="MFC0682241.1"/>
    <property type="molecule type" value="Genomic_DNA"/>
</dbReference>
<keyword evidence="4" id="KW-1185">Reference proteome</keyword>
<keyword evidence="1" id="KW-1133">Transmembrane helix</keyword>
<accession>A0ABV6RZ40</accession>
<feature type="transmembrane region" description="Helical" evidence="1">
    <location>
        <begin position="39"/>
        <end position="62"/>
    </location>
</feature>
<dbReference type="Gene3D" id="3.60.10.10">
    <property type="entry name" value="Endonuclease/exonuclease/phosphatase"/>
    <property type="match status" value="1"/>
</dbReference>
<sequence length="335" mass="35152">MIARVLAAAVLVVAAILGMLALWPQLFNAERTFGIAQIVSLRGAAAAIAILGAVSLTLLALLAPLTRRLVASLALLLLLFAAGNAAVLSSRGFGGEGFETKAETELTVLSWNTLGDAPGVEGIVDLALDARADVVALPETTLPTAQEAARLLGEAGKPMWPLTVAFDEVSKARSTSLLISAELGEYRVDDSLGNTGQLPSLVAVPVDGEGPMIVAAHPVAPIREYMRQWRLDLEWLAGICARENVIVAGDFNATVDHMDAYAVAGELGDCRDAALATDAAAVGTWPTFLPPLLGAPIDHVMATPNWQFTGMRVIESRDDQGSDHRPVLAQLRPAG</sequence>
<dbReference type="Proteomes" id="UP001589896">
    <property type="component" value="Unassembled WGS sequence"/>
</dbReference>
<protein>
    <submittedName>
        <fullName evidence="3">Endonuclease/exonuclease/phosphatase family protein</fullName>
    </submittedName>
</protein>
<feature type="domain" description="Endonuclease/exonuclease/phosphatase" evidence="2">
    <location>
        <begin position="109"/>
        <end position="324"/>
    </location>
</feature>
<dbReference type="RefSeq" id="WP_386676085.1">
    <property type="nucleotide sequence ID" value="NZ_JBHLTG010000012.1"/>
</dbReference>
<keyword evidence="3" id="KW-0255">Endonuclease</keyword>
<dbReference type="InterPro" id="IPR036691">
    <property type="entry name" value="Endo/exonu/phosph_ase_sf"/>
</dbReference>
<comment type="caution">
    <text evidence="3">The sequence shown here is derived from an EMBL/GenBank/DDBJ whole genome shotgun (WGS) entry which is preliminary data.</text>
</comment>
<keyword evidence="1" id="KW-0812">Transmembrane</keyword>